<dbReference type="GO" id="GO:0020037">
    <property type="term" value="F:heme binding"/>
    <property type="evidence" value="ECO:0007669"/>
    <property type="project" value="InterPro"/>
</dbReference>
<dbReference type="PROSITE" id="PS51007">
    <property type="entry name" value="CYTC"/>
    <property type="match status" value="1"/>
</dbReference>
<keyword evidence="11 15" id="KW-0408">Iron</keyword>
<dbReference type="OrthoDB" id="9781261at2"/>
<dbReference type="PANTHER" id="PTHR22888">
    <property type="entry name" value="CYTOCHROME C OXIDASE, SUBUNIT II"/>
    <property type="match status" value="1"/>
</dbReference>
<dbReference type="SUPFAM" id="SSF81464">
    <property type="entry name" value="Cytochrome c oxidase subunit II-like, transmembrane region"/>
    <property type="match status" value="1"/>
</dbReference>
<dbReference type="PROSITE" id="PS00078">
    <property type="entry name" value="COX2"/>
    <property type="match status" value="1"/>
</dbReference>
<evidence type="ECO:0000256" key="5">
    <source>
        <dbReference type="ARBA" id="ARBA00022660"/>
    </source>
</evidence>
<dbReference type="Pfam" id="PF00116">
    <property type="entry name" value="COX2"/>
    <property type="match status" value="1"/>
</dbReference>
<keyword evidence="3 16" id="KW-0813">Transport</keyword>
<evidence type="ECO:0000256" key="16">
    <source>
        <dbReference type="RuleBase" id="RU000456"/>
    </source>
</evidence>
<dbReference type="AlphaFoldDB" id="B9XJX1"/>
<dbReference type="Pfam" id="PF00034">
    <property type="entry name" value="Cytochrom_C"/>
    <property type="match status" value="1"/>
</dbReference>
<accession>B9XJX1</accession>
<dbReference type="GO" id="GO:0042773">
    <property type="term" value="P:ATP synthesis coupled electron transport"/>
    <property type="evidence" value="ECO:0007669"/>
    <property type="project" value="TreeGrafter"/>
</dbReference>
<comment type="caution">
    <text evidence="22">The sequence shown here is derived from an EMBL/GenBank/DDBJ whole genome shotgun (WGS) entry which is preliminary data.</text>
</comment>
<reference evidence="22 23" key="1">
    <citation type="journal article" date="2011" name="J. Bacteriol.">
        <title>Genome sequence of 'Pedosphaera parvula' Ellin514, an aerobic Verrucomicrobial isolate from pasture soil.</title>
        <authorList>
            <person name="Kant R."/>
            <person name="van Passel M.W."/>
            <person name="Sangwan P."/>
            <person name="Palva A."/>
            <person name="Lucas S."/>
            <person name="Copeland A."/>
            <person name="Lapidus A."/>
            <person name="Glavina Del Rio T."/>
            <person name="Dalin E."/>
            <person name="Tice H."/>
            <person name="Bruce D."/>
            <person name="Goodwin L."/>
            <person name="Pitluck S."/>
            <person name="Chertkov O."/>
            <person name="Larimer F.W."/>
            <person name="Land M.L."/>
            <person name="Hauser L."/>
            <person name="Brettin T.S."/>
            <person name="Detter J.C."/>
            <person name="Han S."/>
            <person name="de Vos W.M."/>
            <person name="Janssen P.H."/>
            <person name="Smidt H."/>
        </authorList>
    </citation>
    <scope>NUCLEOTIDE SEQUENCE [LARGE SCALE GENOMIC DNA]</scope>
    <source>
        <strain evidence="22 23">Ellin514</strain>
    </source>
</reference>
<comment type="subcellular location">
    <subcellularLocation>
        <location evidence="16">Cell membrane</location>
        <topology evidence="16">Multi-pass membrane protein</topology>
    </subcellularLocation>
    <subcellularLocation>
        <location evidence="1">Membrane</location>
        <topology evidence="1">Multi-pass membrane protein</topology>
    </subcellularLocation>
</comment>
<dbReference type="InterPro" id="IPR008972">
    <property type="entry name" value="Cupredoxin"/>
</dbReference>
<dbReference type="Proteomes" id="UP000003688">
    <property type="component" value="Unassembled WGS sequence"/>
</dbReference>
<dbReference type="Gene3D" id="2.60.40.420">
    <property type="entry name" value="Cupredoxins - blue copper proteins"/>
    <property type="match status" value="1"/>
</dbReference>
<evidence type="ECO:0000256" key="2">
    <source>
        <dbReference type="ARBA" id="ARBA00007866"/>
    </source>
</evidence>
<evidence type="ECO:0000256" key="4">
    <source>
        <dbReference type="ARBA" id="ARBA00022617"/>
    </source>
</evidence>
<dbReference type="InterPro" id="IPR009056">
    <property type="entry name" value="Cyt_c-like_dom"/>
</dbReference>
<dbReference type="NCBIfam" id="TIGR02866">
    <property type="entry name" value="CoxB"/>
    <property type="match status" value="1"/>
</dbReference>
<comment type="cofactor">
    <cofactor evidence="17">
        <name>Cu cation</name>
        <dbReference type="ChEBI" id="CHEBI:23378"/>
    </cofactor>
    <text evidence="17">Binds a copper A center.</text>
</comment>
<gene>
    <name evidence="22" type="ORF">Cflav_PD2801</name>
</gene>
<proteinExistence type="inferred from homology"/>
<dbReference type="RefSeq" id="WP_007416114.1">
    <property type="nucleotide sequence ID" value="NZ_ABOX02000023.1"/>
</dbReference>
<organism evidence="22 23">
    <name type="scientific">Pedosphaera parvula (strain Ellin514)</name>
    <dbReference type="NCBI Taxonomy" id="320771"/>
    <lineage>
        <taxon>Bacteria</taxon>
        <taxon>Pseudomonadati</taxon>
        <taxon>Verrucomicrobiota</taxon>
        <taxon>Pedosphaerae</taxon>
        <taxon>Pedosphaerales</taxon>
        <taxon>Pedosphaeraceae</taxon>
        <taxon>Pedosphaera</taxon>
    </lineage>
</organism>
<keyword evidence="12 17" id="KW-0186">Copper</keyword>
<sequence>MEKTSIFHPNSPFARSTVDLLNVTFVISAVIMTLVCGLVAYCIWRFRGRPEHPEPHQLRGHKTLEIVWTVIPFLLLVYLLILTVRSMYASDPPRHNRDPDIIVTGHQFWWEARYPKSGVVTANEIHIPTGQPLLLRLESADVIHDFWVGQLGRKMDVMPDYANFIWIQANQPRDYYGVCAEFCGVQHAWMRIRVTAQSPEEFADWERQQLQPAPTPAGASAQRGAELFRQITCINCHAIRGLPGEPHAGPDLTHVATRQTLGAGVVENTPEHLAQWLKNPQKLKPGNLMPNMLLTDAQVQDMVSYFQTLK</sequence>
<evidence type="ECO:0000256" key="11">
    <source>
        <dbReference type="ARBA" id="ARBA00023004"/>
    </source>
</evidence>
<dbReference type="GO" id="GO:0005886">
    <property type="term" value="C:plasma membrane"/>
    <property type="evidence" value="ECO:0007669"/>
    <property type="project" value="UniProtKB-SubCell"/>
</dbReference>
<dbReference type="InterPro" id="IPR001505">
    <property type="entry name" value="Copper_CuA"/>
</dbReference>
<keyword evidence="6 16" id="KW-0812">Transmembrane</keyword>
<dbReference type="InterPro" id="IPR045187">
    <property type="entry name" value="CcO_II"/>
</dbReference>
<dbReference type="InterPro" id="IPR034236">
    <property type="entry name" value="CuRO_CcO_Caa3_II"/>
</dbReference>
<evidence type="ECO:0000256" key="8">
    <source>
        <dbReference type="ARBA" id="ARBA00022967"/>
    </source>
</evidence>
<evidence type="ECO:0000259" key="20">
    <source>
        <dbReference type="PROSITE" id="PS50999"/>
    </source>
</evidence>
<dbReference type="PRINTS" id="PR01166">
    <property type="entry name" value="CYCOXIDASEII"/>
</dbReference>
<dbReference type="PANTHER" id="PTHR22888:SF9">
    <property type="entry name" value="CYTOCHROME C OXIDASE SUBUNIT 2"/>
    <property type="match status" value="1"/>
</dbReference>
<evidence type="ECO:0000259" key="21">
    <source>
        <dbReference type="PROSITE" id="PS51007"/>
    </source>
</evidence>
<comment type="similarity">
    <text evidence="2 16">Belongs to the cytochrome c oxidase subunit 2 family.</text>
</comment>
<dbReference type="InterPro" id="IPR036257">
    <property type="entry name" value="Cyt_c_oxidase_su2_TM_sf"/>
</dbReference>
<dbReference type="STRING" id="320771.Cflav_PD2801"/>
<keyword evidence="5 16" id="KW-0679">Respiratory chain</keyword>
<evidence type="ECO:0000256" key="17">
    <source>
        <dbReference type="RuleBase" id="RU004024"/>
    </source>
</evidence>
<evidence type="ECO:0000256" key="1">
    <source>
        <dbReference type="ARBA" id="ARBA00004141"/>
    </source>
</evidence>
<feature type="transmembrane region" description="Helical" evidence="18">
    <location>
        <begin position="20"/>
        <end position="44"/>
    </location>
</feature>
<evidence type="ECO:0000256" key="6">
    <source>
        <dbReference type="ARBA" id="ARBA00022692"/>
    </source>
</evidence>
<dbReference type="Gene3D" id="1.10.287.90">
    <property type="match status" value="1"/>
</dbReference>
<dbReference type="PROSITE" id="PS50999">
    <property type="entry name" value="COX2_TM"/>
    <property type="match status" value="1"/>
</dbReference>
<feature type="domain" description="Cytochrome oxidase subunit II transmembrane region profile" evidence="20">
    <location>
        <begin position="1"/>
        <end position="94"/>
    </location>
</feature>
<dbReference type="EC" id="7.1.1.9" evidence="17"/>
<evidence type="ECO:0000256" key="13">
    <source>
        <dbReference type="ARBA" id="ARBA00023136"/>
    </source>
</evidence>
<name>B9XJX1_PEDPL</name>
<dbReference type="InterPro" id="IPR002429">
    <property type="entry name" value="CcO_II-like_C"/>
</dbReference>
<dbReference type="GO" id="GO:0005507">
    <property type="term" value="F:copper ion binding"/>
    <property type="evidence" value="ECO:0007669"/>
    <property type="project" value="InterPro"/>
</dbReference>
<keyword evidence="23" id="KW-1185">Reference proteome</keyword>
<keyword evidence="4 15" id="KW-0349">Heme</keyword>
<comment type="function">
    <text evidence="14 17">Subunits I and II form the functional core of the enzyme complex. Electrons originating in cytochrome c are transferred via heme a and Cu(A) to the binuclear center formed by heme a3 and Cu(B).</text>
</comment>
<evidence type="ECO:0000256" key="7">
    <source>
        <dbReference type="ARBA" id="ARBA00022723"/>
    </source>
</evidence>
<evidence type="ECO:0000256" key="3">
    <source>
        <dbReference type="ARBA" id="ARBA00022448"/>
    </source>
</evidence>
<feature type="domain" description="Cytochrome c" evidence="21">
    <location>
        <begin position="219"/>
        <end position="310"/>
    </location>
</feature>
<evidence type="ECO:0000256" key="10">
    <source>
        <dbReference type="ARBA" id="ARBA00022989"/>
    </source>
</evidence>
<evidence type="ECO:0000256" key="18">
    <source>
        <dbReference type="SAM" id="Phobius"/>
    </source>
</evidence>
<dbReference type="SUPFAM" id="SSF49503">
    <property type="entry name" value="Cupredoxins"/>
    <property type="match status" value="1"/>
</dbReference>
<dbReference type="InterPro" id="IPR014222">
    <property type="entry name" value="Cyt_c_oxidase_su2"/>
</dbReference>
<evidence type="ECO:0000256" key="14">
    <source>
        <dbReference type="ARBA" id="ARBA00024688"/>
    </source>
</evidence>
<dbReference type="GO" id="GO:0004129">
    <property type="term" value="F:cytochrome-c oxidase activity"/>
    <property type="evidence" value="ECO:0007669"/>
    <property type="project" value="UniProtKB-EC"/>
</dbReference>
<dbReference type="SUPFAM" id="SSF46626">
    <property type="entry name" value="Cytochrome c"/>
    <property type="match status" value="1"/>
</dbReference>
<evidence type="ECO:0000313" key="23">
    <source>
        <dbReference type="Proteomes" id="UP000003688"/>
    </source>
</evidence>
<dbReference type="CDD" id="cd04213">
    <property type="entry name" value="CuRO_CcO_Caa3_II"/>
    <property type="match status" value="1"/>
</dbReference>
<keyword evidence="9 16" id="KW-0249">Electron transport</keyword>
<comment type="catalytic activity">
    <reaction evidence="17">
        <text>4 Fe(II)-[cytochrome c] + O2 + 8 H(+)(in) = 4 Fe(III)-[cytochrome c] + 2 H2O + 4 H(+)(out)</text>
        <dbReference type="Rhea" id="RHEA:11436"/>
        <dbReference type="Rhea" id="RHEA-COMP:10350"/>
        <dbReference type="Rhea" id="RHEA-COMP:14399"/>
        <dbReference type="ChEBI" id="CHEBI:15377"/>
        <dbReference type="ChEBI" id="CHEBI:15378"/>
        <dbReference type="ChEBI" id="CHEBI:15379"/>
        <dbReference type="ChEBI" id="CHEBI:29033"/>
        <dbReference type="ChEBI" id="CHEBI:29034"/>
        <dbReference type="EC" id="7.1.1.9"/>
    </reaction>
</comment>
<feature type="domain" description="Cytochrome oxidase subunit II copper A binding" evidence="19">
    <location>
        <begin position="96"/>
        <end position="208"/>
    </location>
</feature>
<evidence type="ECO:0000259" key="19">
    <source>
        <dbReference type="PROSITE" id="PS50857"/>
    </source>
</evidence>
<evidence type="ECO:0000256" key="9">
    <source>
        <dbReference type="ARBA" id="ARBA00022982"/>
    </source>
</evidence>
<keyword evidence="8" id="KW-1278">Translocase</keyword>
<dbReference type="GO" id="GO:0016491">
    <property type="term" value="F:oxidoreductase activity"/>
    <property type="evidence" value="ECO:0007669"/>
    <property type="project" value="InterPro"/>
</dbReference>
<keyword evidence="13 18" id="KW-0472">Membrane</keyword>
<dbReference type="InterPro" id="IPR011759">
    <property type="entry name" value="Cyt_c_oxidase_su2_TM_dom"/>
</dbReference>
<keyword evidence="7 15" id="KW-0479">Metal-binding</keyword>
<dbReference type="Pfam" id="PF02790">
    <property type="entry name" value="COX2_TM"/>
    <property type="match status" value="1"/>
</dbReference>
<dbReference type="InterPro" id="IPR036909">
    <property type="entry name" value="Cyt_c-like_dom_sf"/>
</dbReference>
<evidence type="ECO:0000256" key="15">
    <source>
        <dbReference type="PROSITE-ProRule" id="PRU00433"/>
    </source>
</evidence>
<protein>
    <recommendedName>
        <fullName evidence="17">Cytochrome c oxidase subunit 2</fullName>
        <ecNumber evidence="17">7.1.1.9</ecNumber>
    </recommendedName>
</protein>
<dbReference type="EMBL" id="ABOX02000023">
    <property type="protein sequence ID" value="EEF59794.1"/>
    <property type="molecule type" value="Genomic_DNA"/>
</dbReference>
<feature type="transmembrane region" description="Helical" evidence="18">
    <location>
        <begin position="65"/>
        <end position="88"/>
    </location>
</feature>
<evidence type="ECO:0000313" key="22">
    <source>
        <dbReference type="EMBL" id="EEF59794.1"/>
    </source>
</evidence>
<keyword evidence="10 18" id="KW-1133">Transmembrane helix</keyword>
<evidence type="ECO:0000256" key="12">
    <source>
        <dbReference type="ARBA" id="ARBA00023008"/>
    </source>
</evidence>
<dbReference type="PROSITE" id="PS50857">
    <property type="entry name" value="COX2_CUA"/>
    <property type="match status" value="1"/>
</dbReference>